<organism evidence="1 2">
    <name type="scientific">Rhizobium mongolense subsp. loessense</name>
    <dbReference type="NCBI Taxonomy" id="158890"/>
    <lineage>
        <taxon>Bacteria</taxon>
        <taxon>Pseudomonadati</taxon>
        <taxon>Pseudomonadota</taxon>
        <taxon>Alphaproteobacteria</taxon>
        <taxon>Hyphomicrobiales</taxon>
        <taxon>Rhizobiaceae</taxon>
        <taxon>Rhizobium/Agrobacterium group</taxon>
        <taxon>Rhizobium</taxon>
    </lineage>
</organism>
<accession>A0A1G4SST0</accession>
<protein>
    <submittedName>
        <fullName evidence="1">Uncharacterized protein</fullName>
    </submittedName>
</protein>
<sequence>MKLVAHQDKSSSQPLTTKGRGFGAASSYVSRTVAACGSEICRQQTAPHVSPFLLWGGVGEGSLAIREEGHLA</sequence>
<evidence type="ECO:0000313" key="2">
    <source>
        <dbReference type="Proteomes" id="UP000199542"/>
    </source>
</evidence>
<dbReference type="EMBL" id="FMTM01000006">
    <property type="protein sequence ID" value="SCW71349.1"/>
    <property type="molecule type" value="Genomic_DNA"/>
</dbReference>
<reference evidence="1 2" key="1">
    <citation type="submission" date="2016-10" db="EMBL/GenBank/DDBJ databases">
        <authorList>
            <person name="de Groot N.N."/>
        </authorList>
    </citation>
    <scope>NUCLEOTIDE SEQUENCE [LARGE SCALE GENOMIC DNA]</scope>
    <source>
        <strain evidence="1 2">CGMCC 1.3401</strain>
    </source>
</reference>
<dbReference type="AlphaFoldDB" id="A0A1G4SST0"/>
<proteinExistence type="predicted"/>
<dbReference type="Proteomes" id="UP000199542">
    <property type="component" value="Unassembled WGS sequence"/>
</dbReference>
<gene>
    <name evidence="1" type="ORF">SAMN02927900_04106</name>
</gene>
<evidence type="ECO:0000313" key="1">
    <source>
        <dbReference type="EMBL" id="SCW71349.1"/>
    </source>
</evidence>
<name>A0A1G4SST0_9HYPH</name>